<dbReference type="GO" id="GO:0005783">
    <property type="term" value="C:endoplasmic reticulum"/>
    <property type="evidence" value="ECO:0007669"/>
    <property type="project" value="TreeGrafter"/>
</dbReference>
<dbReference type="Proteomes" id="UP000076154">
    <property type="component" value="Unassembled WGS sequence"/>
</dbReference>
<organism evidence="8 9">
    <name type="scientific">Hypsizygus marmoreus</name>
    <name type="common">White beech mushroom</name>
    <name type="synonym">Agaricus marmoreus</name>
    <dbReference type="NCBI Taxonomy" id="39966"/>
    <lineage>
        <taxon>Eukaryota</taxon>
        <taxon>Fungi</taxon>
        <taxon>Dikarya</taxon>
        <taxon>Basidiomycota</taxon>
        <taxon>Agaricomycotina</taxon>
        <taxon>Agaricomycetes</taxon>
        <taxon>Agaricomycetidae</taxon>
        <taxon>Agaricales</taxon>
        <taxon>Tricholomatineae</taxon>
        <taxon>Lyophyllaceae</taxon>
        <taxon>Hypsizygus</taxon>
    </lineage>
</organism>
<dbReference type="GO" id="GO:0016787">
    <property type="term" value="F:hydrolase activity"/>
    <property type="evidence" value="ECO:0007669"/>
    <property type="project" value="InterPro"/>
</dbReference>
<dbReference type="InterPro" id="IPR004843">
    <property type="entry name" value="Calcineurin-like_PHP"/>
</dbReference>
<name>A0A369JSI5_HYPMA</name>
<dbReference type="SUPFAM" id="SSF56300">
    <property type="entry name" value="Metallo-dependent phosphatases"/>
    <property type="match status" value="1"/>
</dbReference>
<evidence type="ECO:0000256" key="6">
    <source>
        <dbReference type="SAM" id="Phobius"/>
    </source>
</evidence>
<evidence type="ECO:0000256" key="3">
    <source>
        <dbReference type="ARBA" id="ARBA00022989"/>
    </source>
</evidence>
<gene>
    <name evidence="8" type="ORF">Hypma_007764</name>
</gene>
<feature type="compositionally biased region" description="Low complexity" evidence="5">
    <location>
        <begin position="407"/>
        <end position="416"/>
    </location>
</feature>
<dbReference type="PANTHER" id="PTHR13315:SF4">
    <property type="entry name" value="METALLOPHOSPHOESTERASE, ISOFORM E"/>
    <property type="match status" value="1"/>
</dbReference>
<evidence type="ECO:0000313" key="9">
    <source>
        <dbReference type="Proteomes" id="UP000076154"/>
    </source>
</evidence>
<feature type="transmembrane region" description="Helical" evidence="6">
    <location>
        <begin position="368"/>
        <end position="392"/>
    </location>
</feature>
<reference evidence="8" key="1">
    <citation type="submission" date="2018-04" db="EMBL/GenBank/DDBJ databases">
        <title>Whole genome sequencing of Hypsizygus marmoreus.</title>
        <authorList>
            <person name="Choi I.-G."/>
            <person name="Min B."/>
            <person name="Kim J.-G."/>
            <person name="Kim S."/>
            <person name="Oh Y.-L."/>
            <person name="Kong W.-S."/>
            <person name="Park H."/>
            <person name="Jeong J."/>
            <person name="Song E.-S."/>
        </authorList>
    </citation>
    <scope>NUCLEOTIDE SEQUENCE [LARGE SCALE GENOMIC DNA]</scope>
    <source>
        <strain evidence="8">51987-8</strain>
    </source>
</reference>
<proteinExistence type="predicted"/>
<keyword evidence="2 6" id="KW-0812">Transmembrane</keyword>
<evidence type="ECO:0000256" key="4">
    <source>
        <dbReference type="ARBA" id="ARBA00023136"/>
    </source>
</evidence>
<evidence type="ECO:0000256" key="1">
    <source>
        <dbReference type="ARBA" id="ARBA00004141"/>
    </source>
</evidence>
<dbReference type="InParanoid" id="A0A369JSI5"/>
<feature type="region of interest" description="Disordered" evidence="5">
    <location>
        <begin position="404"/>
        <end position="424"/>
    </location>
</feature>
<keyword evidence="4 6" id="KW-0472">Membrane</keyword>
<feature type="domain" description="Calcineurin-like phosphoesterase" evidence="7">
    <location>
        <begin position="66"/>
        <end position="298"/>
    </location>
</feature>
<dbReference type="Pfam" id="PF00149">
    <property type="entry name" value="Metallophos"/>
    <property type="match status" value="1"/>
</dbReference>
<dbReference type="GO" id="GO:0006506">
    <property type="term" value="P:GPI anchor biosynthetic process"/>
    <property type="evidence" value="ECO:0007669"/>
    <property type="project" value="InterPro"/>
</dbReference>
<dbReference type="PANTHER" id="PTHR13315">
    <property type="entry name" value="METALLO PHOSPHOESTERASE RELATED"/>
    <property type="match status" value="1"/>
</dbReference>
<dbReference type="FunCoup" id="A0A369JSI5">
    <property type="interactions" value="215"/>
</dbReference>
<evidence type="ECO:0000313" key="8">
    <source>
        <dbReference type="EMBL" id="RDB25239.1"/>
    </source>
</evidence>
<dbReference type="InterPro" id="IPR029052">
    <property type="entry name" value="Metallo-depent_PP-like"/>
</dbReference>
<keyword evidence="3 6" id="KW-1133">Transmembrane helix</keyword>
<feature type="transmembrane region" description="Helical" evidence="6">
    <location>
        <begin position="27"/>
        <end position="48"/>
    </location>
</feature>
<accession>A0A369JSI5</accession>
<dbReference type="GO" id="GO:0016020">
    <property type="term" value="C:membrane"/>
    <property type="evidence" value="ECO:0007669"/>
    <property type="project" value="UniProtKB-SubCell"/>
</dbReference>
<evidence type="ECO:0000259" key="7">
    <source>
        <dbReference type="Pfam" id="PF00149"/>
    </source>
</evidence>
<feature type="transmembrane region" description="Helical" evidence="6">
    <location>
        <begin position="589"/>
        <end position="605"/>
    </location>
</feature>
<dbReference type="EMBL" id="LUEZ02000041">
    <property type="protein sequence ID" value="RDB25239.1"/>
    <property type="molecule type" value="Genomic_DNA"/>
</dbReference>
<evidence type="ECO:0000256" key="5">
    <source>
        <dbReference type="SAM" id="MobiDB-lite"/>
    </source>
</evidence>
<dbReference type="InterPro" id="IPR033308">
    <property type="entry name" value="PGAP5/Cdc1/Ted1"/>
</dbReference>
<protein>
    <recommendedName>
        <fullName evidence="7">Calcineurin-like phosphoesterase domain-containing protein</fullName>
    </recommendedName>
</protein>
<dbReference type="Gene3D" id="3.60.21.10">
    <property type="match status" value="1"/>
</dbReference>
<dbReference type="OrthoDB" id="5977743at2759"/>
<dbReference type="STRING" id="39966.A0A369JSI5"/>
<feature type="region of interest" description="Disordered" evidence="5">
    <location>
        <begin position="482"/>
        <end position="519"/>
    </location>
</feature>
<comment type="caution">
    <text evidence="8">The sequence shown here is derived from an EMBL/GenBank/DDBJ whole genome shotgun (WGS) entry which is preliminary data.</text>
</comment>
<dbReference type="AlphaFoldDB" id="A0A369JSI5"/>
<evidence type="ECO:0000256" key="2">
    <source>
        <dbReference type="ARBA" id="ARBA00022692"/>
    </source>
</evidence>
<keyword evidence="9" id="KW-1185">Reference proteome</keyword>
<sequence>MNTMRLGERRKFRTSSHLYSRTVTINFFRLSWIVLIIWGELGAFFWSLSSCKWPEFSTARAEKPTRILLISDPQVRHPAAAGSQSLLGHLRHFIFELNLKKSWHVTTRLRPHVVVFLGDMLASGKSVQDETEYQHYVQKFQSIFRLNSAVKSYYIPGNNDVGMGVSPAYSKIIRGHHAKAFGPFNQQIVIRNHTFVLLDAPGLVDEDYQRSAYGVGFDKWNAIPNGTVSFVQDIEPNHSPLILFTHIPLARPDAASCGPFREKGTIRRGVGHGYQNTFGKQTTAFLLKSLEPAVIFSGDNRDYCEYIHVSKDKTGAADVREVTVKSFSMANNIRHPGFQLLSLIEPSSVAGSAQSSFLDRPCFLPDQYGIYTAIYLPFLIFTGLTIFVFALVRRNARVPHIEPLTISPQSSSGRSSPLPPPPESAIWSPYTPAVSVSPKAALPSYMRTPNAPAGPTFRVSRPATPLGSPLLPPMFYTQEEDDEAMYPSQYSSRRDSRTHEDDEEWSPGHNGLNSDPQIPHFTSAPGLKPVVNRRWSWSWTFVFRGRRRRMTLRAPAFSWATLAALAELFRTDRHAVTRQHILRTALRDGLSILWPIVIVWAFLTWRML</sequence>
<comment type="subcellular location">
    <subcellularLocation>
        <location evidence="1">Membrane</location>
        <topology evidence="1">Multi-pass membrane protein</topology>
    </subcellularLocation>
</comment>